<dbReference type="CDD" id="cd23659">
    <property type="entry name" value="USP_At3g01520-like"/>
    <property type="match status" value="1"/>
</dbReference>
<feature type="domain" description="UspA" evidence="2">
    <location>
        <begin position="2"/>
        <end position="142"/>
    </location>
</feature>
<name>A0ABW3L0G9_9BACI</name>
<evidence type="ECO:0000313" key="3">
    <source>
        <dbReference type="EMBL" id="MFD1019576.1"/>
    </source>
</evidence>
<sequence>MKLLVAYDGSELSKKAVLEVKNQAVEAEDKEVHIVSVLEPNGPLTQPIISRDLRKEMMEEFNLEMEKIKQELGEVNGRILTDVMISETEDNPGQAICAYAERENIDLILIGNRGLGNVKRFFLGSVSNNVVQHSPCPVLVMK</sequence>
<dbReference type="InterPro" id="IPR006015">
    <property type="entry name" value="Universal_stress_UspA"/>
</dbReference>
<dbReference type="PRINTS" id="PR01438">
    <property type="entry name" value="UNVRSLSTRESS"/>
</dbReference>
<keyword evidence="4" id="KW-1185">Reference proteome</keyword>
<evidence type="ECO:0000313" key="4">
    <source>
        <dbReference type="Proteomes" id="UP001596990"/>
    </source>
</evidence>
<dbReference type="RefSeq" id="WP_386059687.1">
    <property type="nucleotide sequence ID" value="NZ_JBHTKL010000005.1"/>
</dbReference>
<evidence type="ECO:0000256" key="1">
    <source>
        <dbReference type="ARBA" id="ARBA00008791"/>
    </source>
</evidence>
<gene>
    <name evidence="3" type="ORF">ACFQ2J_10370</name>
</gene>
<comment type="caution">
    <text evidence="3">The sequence shown here is derived from an EMBL/GenBank/DDBJ whole genome shotgun (WGS) entry which is preliminary data.</text>
</comment>
<comment type="similarity">
    <text evidence="1">Belongs to the universal stress protein A family.</text>
</comment>
<dbReference type="SUPFAM" id="SSF52402">
    <property type="entry name" value="Adenine nucleotide alpha hydrolases-like"/>
    <property type="match status" value="1"/>
</dbReference>
<evidence type="ECO:0000259" key="2">
    <source>
        <dbReference type="Pfam" id="PF00582"/>
    </source>
</evidence>
<dbReference type="EMBL" id="JBHTKL010000005">
    <property type="protein sequence ID" value="MFD1019576.1"/>
    <property type="molecule type" value="Genomic_DNA"/>
</dbReference>
<dbReference type="Gene3D" id="3.40.50.620">
    <property type="entry name" value="HUPs"/>
    <property type="match status" value="1"/>
</dbReference>
<dbReference type="Proteomes" id="UP001596990">
    <property type="component" value="Unassembled WGS sequence"/>
</dbReference>
<dbReference type="PANTHER" id="PTHR31964">
    <property type="entry name" value="ADENINE NUCLEOTIDE ALPHA HYDROLASES-LIKE SUPERFAMILY PROTEIN"/>
    <property type="match status" value="1"/>
</dbReference>
<dbReference type="Pfam" id="PF00582">
    <property type="entry name" value="Usp"/>
    <property type="match status" value="1"/>
</dbReference>
<accession>A0ABW3L0G9</accession>
<protein>
    <submittedName>
        <fullName evidence="3">Universal stress protein</fullName>
    </submittedName>
</protein>
<dbReference type="PANTHER" id="PTHR31964:SF113">
    <property type="entry name" value="USPA DOMAIN-CONTAINING PROTEIN"/>
    <property type="match status" value="1"/>
</dbReference>
<reference evidence="4" key="1">
    <citation type="journal article" date="2019" name="Int. J. Syst. Evol. Microbiol.">
        <title>The Global Catalogue of Microorganisms (GCM) 10K type strain sequencing project: providing services to taxonomists for standard genome sequencing and annotation.</title>
        <authorList>
            <consortium name="The Broad Institute Genomics Platform"/>
            <consortium name="The Broad Institute Genome Sequencing Center for Infectious Disease"/>
            <person name="Wu L."/>
            <person name="Ma J."/>
        </authorList>
    </citation>
    <scope>NUCLEOTIDE SEQUENCE [LARGE SCALE GENOMIC DNA]</scope>
    <source>
        <strain evidence="4">CCUG 56607</strain>
    </source>
</reference>
<dbReference type="InterPro" id="IPR014729">
    <property type="entry name" value="Rossmann-like_a/b/a_fold"/>
</dbReference>
<dbReference type="InterPro" id="IPR006016">
    <property type="entry name" value="UspA"/>
</dbReference>
<proteinExistence type="inferred from homology"/>
<organism evidence="3 4">
    <name type="scientific">Thalassobacillus hwangdonensis</name>
    <dbReference type="NCBI Taxonomy" id="546108"/>
    <lineage>
        <taxon>Bacteria</taxon>
        <taxon>Bacillati</taxon>
        <taxon>Bacillota</taxon>
        <taxon>Bacilli</taxon>
        <taxon>Bacillales</taxon>
        <taxon>Bacillaceae</taxon>
        <taxon>Thalassobacillus</taxon>
    </lineage>
</organism>